<dbReference type="NCBIfam" id="TIGR00054">
    <property type="entry name" value="RIP metalloprotease RseP"/>
    <property type="match status" value="1"/>
</dbReference>
<dbReference type="Pfam" id="PF02163">
    <property type="entry name" value="Peptidase_M50"/>
    <property type="match status" value="1"/>
</dbReference>
<dbReference type="PANTHER" id="PTHR42837:SF2">
    <property type="entry name" value="MEMBRANE METALLOPROTEASE ARASP2, CHLOROPLASTIC-RELATED"/>
    <property type="match status" value="1"/>
</dbReference>
<evidence type="ECO:0000313" key="14">
    <source>
        <dbReference type="Proteomes" id="UP000243024"/>
    </source>
</evidence>
<dbReference type="AlphaFoldDB" id="A0A132MGD7"/>
<evidence type="ECO:0000256" key="5">
    <source>
        <dbReference type="ARBA" id="ARBA00022692"/>
    </source>
</evidence>
<dbReference type="InterPro" id="IPR001478">
    <property type="entry name" value="PDZ"/>
</dbReference>
<dbReference type="STRING" id="1484.SA87_09435"/>
<comment type="subcellular location">
    <subcellularLocation>
        <location evidence="2">Membrane</location>
        <topology evidence="2">Multi-pass membrane protein</topology>
    </subcellularLocation>
</comment>
<keyword evidence="11" id="KW-0479">Metal-binding</keyword>
<comment type="caution">
    <text evidence="13">The sequence shown here is derived from an EMBL/GenBank/DDBJ whole genome shotgun (WGS) entry which is preliminary data.</text>
</comment>
<reference evidence="13 14" key="1">
    <citation type="submission" date="2015-09" db="EMBL/GenBank/DDBJ databases">
        <title>Draft genome sequence of Hydrogenibacillus schlegelii DSM 2000.</title>
        <authorList>
            <person name="Hemp J."/>
        </authorList>
    </citation>
    <scope>NUCLEOTIDE SEQUENCE [LARGE SCALE GENOMIC DNA]</scope>
    <source>
        <strain evidence="13 14">MA 48</strain>
    </source>
</reference>
<gene>
    <name evidence="13" type="ORF">SA87_09435</name>
</gene>
<dbReference type="PANTHER" id="PTHR42837">
    <property type="entry name" value="REGULATOR OF SIGMA-E PROTEASE RSEP"/>
    <property type="match status" value="1"/>
</dbReference>
<keyword evidence="14" id="KW-1185">Reference proteome</keyword>
<keyword evidence="4" id="KW-0645">Protease</keyword>
<evidence type="ECO:0000256" key="8">
    <source>
        <dbReference type="ARBA" id="ARBA00022989"/>
    </source>
</evidence>
<evidence type="ECO:0000256" key="7">
    <source>
        <dbReference type="ARBA" id="ARBA00022833"/>
    </source>
</evidence>
<dbReference type="GO" id="GO:0046872">
    <property type="term" value="F:metal ion binding"/>
    <property type="evidence" value="ECO:0007669"/>
    <property type="project" value="UniProtKB-KW"/>
</dbReference>
<dbReference type="GO" id="GO:0006508">
    <property type="term" value="P:proteolysis"/>
    <property type="evidence" value="ECO:0007669"/>
    <property type="project" value="UniProtKB-KW"/>
</dbReference>
<evidence type="ECO:0000256" key="6">
    <source>
        <dbReference type="ARBA" id="ARBA00022801"/>
    </source>
</evidence>
<evidence type="ECO:0000256" key="3">
    <source>
        <dbReference type="ARBA" id="ARBA00007931"/>
    </source>
</evidence>
<dbReference type="SMART" id="SM00228">
    <property type="entry name" value="PDZ"/>
    <property type="match status" value="2"/>
</dbReference>
<dbReference type="Gene3D" id="2.30.42.10">
    <property type="match status" value="2"/>
</dbReference>
<feature type="domain" description="PDZ" evidence="12">
    <location>
        <begin position="199"/>
        <end position="228"/>
    </location>
</feature>
<dbReference type="GO" id="GO:0004222">
    <property type="term" value="F:metalloendopeptidase activity"/>
    <property type="evidence" value="ECO:0007669"/>
    <property type="project" value="InterPro"/>
</dbReference>
<dbReference type="InterPro" id="IPR008915">
    <property type="entry name" value="Peptidase_M50"/>
</dbReference>
<organism evidence="13 14">
    <name type="scientific">Hydrogenibacillus schlegelii</name>
    <name type="common">Bacillus schlegelii</name>
    <dbReference type="NCBI Taxonomy" id="1484"/>
    <lineage>
        <taxon>Bacteria</taxon>
        <taxon>Bacillati</taxon>
        <taxon>Bacillota</taxon>
        <taxon>Bacilli</taxon>
        <taxon>Bacillales</taxon>
        <taxon>Bacillales Family X. Incertae Sedis</taxon>
        <taxon>Hydrogenibacillus</taxon>
    </lineage>
</organism>
<comment type="cofactor">
    <cofactor evidence="1 11">
        <name>Zn(2+)</name>
        <dbReference type="ChEBI" id="CHEBI:29105"/>
    </cofactor>
</comment>
<dbReference type="PROSITE" id="PS50106">
    <property type="entry name" value="PDZ"/>
    <property type="match status" value="1"/>
</dbReference>
<proteinExistence type="inferred from homology"/>
<dbReference type="Pfam" id="PF17820">
    <property type="entry name" value="PDZ_6"/>
    <property type="match status" value="2"/>
</dbReference>
<feature type="transmembrane region" description="Helical" evidence="11">
    <location>
        <begin position="454"/>
        <end position="473"/>
    </location>
</feature>
<comment type="similarity">
    <text evidence="3 11">Belongs to the peptidase M50B family.</text>
</comment>
<accession>A0A132MGD7</accession>
<dbReference type="EC" id="3.4.24.-" evidence="11"/>
<evidence type="ECO:0000259" key="12">
    <source>
        <dbReference type="PROSITE" id="PS50106"/>
    </source>
</evidence>
<evidence type="ECO:0000256" key="1">
    <source>
        <dbReference type="ARBA" id="ARBA00001947"/>
    </source>
</evidence>
<dbReference type="EMBL" id="JXBB01000012">
    <property type="protein sequence ID" value="OAR04727.1"/>
    <property type="molecule type" value="Genomic_DNA"/>
</dbReference>
<feature type="transmembrane region" description="Helical" evidence="11">
    <location>
        <begin position="166"/>
        <end position="190"/>
    </location>
</feature>
<keyword evidence="8 11" id="KW-1133">Transmembrane helix</keyword>
<dbReference type="InterPro" id="IPR041489">
    <property type="entry name" value="PDZ_6"/>
</dbReference>
<keyword evidence="7 11" id="KW-0862">Zinc</keyword>
<evidence type="ECO:0000256" key="11">
    <source>
        <dbReference type="RuleBase" id="RU362031"/>
    </source>
</evidence>
<name>A0A132MGD7_HYDSH</name>
<dbReference type="CDD" id="cd06163">
    <property type="entry name" value="S2P-M50_PDZ_RseP-like"/>
    <property type="match status" value="2"/>
</dbReference>
<evidence type="ECO:0000256" key="4">
    <source>
        <dbReference type="ARBA" id="ARBA00022670"/>
    </source>
</evidence>
<dbReference type="OrthoDB" id="9782003at2"/>
<keyword evidence="6 11" id="KW-0378">Hydrolase</keyword>
<feature type="transmembrane region" description="Helical" evidence="11">
    <location>
        <begin position="6"/>
        <end position="31"/>
    </location>
</feature>
<dbReference type="SUPFAM" id="SSF50156">
    <property type="entry name" value="PDZ domain-like"/>
    <property type="match status" value="2"/>
</dbReference>
<dbReference type="InterPro" id="IPR004387">
    <property type="entry name" value="Pept_M50_Zn"/>
</dbReference>
<dbReference type="InterPro" id="IPR036034">
    <property type="entry name" value="PDZ_sf"/>
</dbReference>
<keyword evidence="5 11" id="KW-0812">Transmembrane</keyword>
<sequence length="482" mass="52210">MPSLGFLGTALAIVAVFGLLVFVHELGHFLLARRAGILAREFAIGFGPKLFSFKPGETLWSVRLLPLGGYVRMAGEDVEGEPLKPGQRVRLERDGDVVRRIHLDAPEGSVVVRSDLERGLRLTVEEGGEERTYPVARDAEIVSGGEAIQIAPWDRQFGSKSLLDRFWVLVAGPLFNLLLAAVLFSLLALLSGVPNPAPVVGQVGPETPAAAAGLRAGDVIRAVNGQPVASWDDLQRAIGESTADALAVDVERDGRDFRAVVRPKRQFFIAQMTNTAQIELLPGDEVTAIDGTPLESVTQAEALLEAAAGRPVRLTVLRDGRPVDVSYDLGKYRLTLGERRIIGIYQERTFSVWAALVDGPKETVLWIGRIFASLGALFQSHHPLDQLGGPVAIFKLTGDAAQRGFSTLLFWTALLSINLGVFNLLPIPALDGGRLLFLAIEAVRGRPIDQAKEGLVHLIGFALLLLFIVLVTWNDIQKLFLG</sequence>
<dbReference type="RefSeq" id="WP_066200107.1">
    <property type="nucleotide sequence ID" value="NZ_CBCSAS010000004.1"/>
</dbReference>
<evidence type="ECO:0000256" key="2">
    <source>
        <dbReference type="ARBA" id="ARBA00004141"/>
    </source>
</evidence>
<feature type="transmembrane region" description="Helical" evidence="11">
    <location>
        <begin position="408"/>
        <end position="427"/>
    </location>
</feature>
<evidence type="ECO:0000256" key="9">
    <source>
        <dbReference type="ARBA" id="ARBA00023049"/>
    </source>
</evidence>
<keyword evidence="9 11" id="KW-0482">Metalloprotease</keyword>
<protein>
    <recommendedName>
        <fullName evidence="11">Zinc metalloprotease</fullName>
        <ecNumber evidence="11">3.4.24.-</ecNumber>
    </recommendedName>
</protein>
<dbReference type="GO" id="GO:0016020">
    <property type="term" value="C:membrane"/>
    <property type="evidence" value="ECO:0007669"/>
    <property type="project" value="UniProtKB-SubCell"/>
</dbReference>
<evidence type="ECO:0000313" key="13">
    <source>
        <dbReference type="EMBL" id="OAR04727.1"/>
    </source>
</evidence>
<dbReference type="CDD" id="cd23081">
    <property type="entry name" value="cpPDZ_EcRseP-like"/>
    <property type="match status" value="1"/>
</dbReference>
<dbReference type="Proteomes" id="UP000243024">
    <property type="component" value="Unassembled WGS sequence"/>
</dbReference>
<evidence type="ECO:0000256" key="10">
    <source>
        <dbReference type="ARBA" id="ARBA00023136"/>
    </source>
</evidence>
<keyword evidence="10 11" id="KW-0472">Membrane</keyword>